<proteinExistence type="predicted"/>
<evidence type="ECO:0000313" key="2">
    <source>
        <dbReference type="Proteomes" id="UP000805649"/>
    </source>
</evidence>
<sequence length="131" mass="14816">MSKTNFTDNADTYAAALLSLFRGKLEDTESDLEKLFTPDFTIRDTRNDGLGKVRDYAAWVEHVKMLRTLDLGIVDFKIVQFLRDGSQLAERHTAQGKGPEGKVVRTETLQFAEIAEDGRIKFIVETVSVFE</sequence>
<accession>A0ACC3ZG96</accession>
<name>A0ACC3ZG96_COLTU</name>
<keyword evidence="2" id="KW-1185">Reference proteome</keyword>
<organism evidence="1 2">
    <name type="scientific">Colletotrichum truncatum</name>
    <name type="common">Anthracnose fungus</name>
    <name type="synonym">Colletotrichum capsici</name>
    <dbReference type="NCBI Taxonomy" id="5467"/>
    <lineage>
        <taxon>Eukaryota</taxon>
        <taxon>Fungi</taxon>
        <taxon>Dikarya</taxon>
        <taxon>Ascomycota</taxon>
        <taxon>Pezizomycotina</taxon>
        <taxon>Sordariomycetes</taxon>
        <taxon>Hypocreomycetidae</taxon>
        <taxon>Glomerellales</taxon>
        <taxon>Glomerellaceae</taxon>
        <taxon>Colletotrichum</taxon>
        <taxon>Colletotrichum truncatum species complex</taxon>
    </lineage>
</organism>
<evidence type="ECO:0000313" key="1">
    <source>
        <dbReference type="EMBL" id="KAL0943184.1"/>
    </source>
</evidence>
<comment type="caution">
    <text evidence="1">The sequence shown here is derived from an EMBL/GenBank/DDBJ whole genome shotgun (WGS) entry which is preliminary data.</text>
</comment>
<dbReference type="Proteomes" id="UP000805649">
    <property type="component" value="Unassembled WGS sequence"/>
</dbReference>
<gene>
    <name evidence="1" type="ORF">CTRU02_201070</name>
</gene>
<reference evidence="1 2" key="1">
    <citation type="journal article" date="2020" name="Phytopathology">
        <title>Genome Sequence Resources of Colletotrichum truncatum, C. plurivorum, C. musicola, and C. sojae: Four Species Pathogenic to Soybean (Glycine max).</title>
        <authorList>
            <person name="Rogerio F."/>
            <person name="Boufleur T.R."/>
            <person name="Ciampi-Guillardi M."/>
            <person name="Sukno S.A."/>
            <person name="Thon M.R."/>
            <person name="Massola Junior N.S."/>
            <person name="Baroncelli R."/>
        </authorList>
    </citation>
    <scope>NUCLEOTIDE SEQUENCE [LARGE SCALE GENOMIC DNA]</scope>
    <source>
        <strain evidence="1 2">CMES1059</strain>
    </source>
</reference>
<dbReference type="EMBL" id="VUJX02000001">
    <property type="protein sequence ID" value="KAL0943184.1"/>
    <property type="molecule type" value="Genomic_DNA"/>
</dbReference>
<protein>
    <submittedName>
        <fullName evidence="1">Uncharacterized protein</fullName>
    </submittedName>
</protein>